<comment type="similarity">
    <text evidence="5">Belongs to the SctL stator family.</text>
</comment>
<dbReference type="InterPro" id="IPR010586">
    <property type="entry name" value="T3SS_stator_protein"/>
</dbReference>
<evidence type="ECO:0000256" key="2">
    <source>
        <dbReference type="ARBA" id="ARBA00022448"/>
    </source>
</evidence>
<gene>
    <name evidence="7" type="ORF">Tasa_060_002</name>
</gene>
<dbReference type="InterPro" id="IPR012842">
    <property type="entry name" value="T3SS_SctL/SctL2"/>
</dbReference>
<accession>A0A0D6MQX2</accession>
<evidence type="ECO:0000313" key="8">
    <source>
        <dbReference type="Proteomes" id="UP000032679"/>
    </source>
</evidence>
<comment type="caution">
    <text evidence="7">The sequence shown here is derived from an EMBL/GenBank/DDBJ whole genome shotgun (WGS) entry which is preliminary data.</text>
</comment>
<keyword evidence="3" id="KW-0963">Cytoplasm</keyword>
<dbReference type="PANTHER" id="PTHR34982">
    <property type="entry name" value="YOP PROTEINS TRANSLOCATION PROTEIN L"/>
    <property type="match status" value="1"/>
</dbReference>
<sequence length="213" mass="22475">MSDGFASLRPATVILTPEEMGVWCDAGTAYRAAIADAQALRAQAGAACEAARQRGYEDGLARAATDMARHILATSDAAARVLHDIETGLADIVADVVEDMLGRVDLDEVLPIAIRHGLGRVRRDTGACLRIAPDCVAALRPLSDELQATGSLIRIEVDAEFGPGRCVLESEYGTAELGLQAQVRVLRERLGARWQEATVPTGDSQTPPGGSTA</sequence>
<dbReference type="GO" id="GO:0030254">
    <property type="term" value="P:protein secretion by the type III secretion system"/>
    <property type="evidence" value="ECO:0007669"/>
    <property type="project" value="InterPro"/>
</dbReference>
<keyword evidence="8" id="KW-1185">Reference proteome</keyword>
<dbReference type="Proteomes" id="UP000032679">
    <property type="component" value="Unassembled WGS sequence"/>
</dbReference>
<evidence type="ECO:0000313" key="7">
    <source>
        <dbReference type="EMBL" id="GAN55816.1"/>
    </source>
</evidence>
<reference evidence="7 8" key="1">
    <citation type="submission" date="2012-10" db="EMBL/GenBank/DDBJ databases">
        <title>Genome sequencing of Tanticharoenia sakaeratensis NBRC 103193.</title>
        <authorList>
            <person name="Azuma Y."/>
            <person name="Hadano H."/>
            <person name="Hirakawa H."/>
            <person name="Matsushita K."/>
        </authorList>
    </citation>
    <scope>NUCLEOTIDE SEQUENCE [LARGE SCALE GENOMIC DNA]</scope>
    <source>
        <strain evidence="7 8">NBRC 103193</strain>
    </source>
</reference>
<protein>
    <recommendedName>
        <fullName evidence="6">Type 3 secretion system stator protein</fullName>
    </recommendedName>
</protein>
<proteinExistence type="inferred from homology"/>
<dbReference type="OrthoDB" id="9802671at2"/>
<name>A0A0D6MQX2_9PROT</name>
<evidence type="ECO:0000256" key="4">
    <source>
        <dbReference type="ARBA" id="ARBA00022927"/>
    </source>
</evidence>
<dbReference type="PANTHER" id="PTHR34982:SF1">
    <property type="entry name" value="FLAGELLAR ASSEMBLY PROTEIN FLIH"/>
    <property type="match status" value="1"/>
</dbReference>
<keyword evidence="4" id="KW-0653">Protein transport</keyword>
<dbReference type="InterPro" id="IPR051472">
    <property type="entry name" value="T3SS_Stator/FliH"/>
</dbReference>
<dbReference type="EMBL" id="BALE01000060">
    <property type="protein sequence ID" value="GAN55816.1"/>
    <property type="molecule type" value="Genomic_DNA"/>
</dbReference>
<dbReference type="Pfam" id="PF06635">
    <property type="entry name" value="T3SS_SCTL"/>
    <property type="match status" value="1"/>
</dbReference>
<keyword evidence="2" id="KW-0813">Transport</keyword>
<dbReference type="NCBIfam" id="TIGR02499">
    <property type="entry name" value="HrpE_YscL_not"/>
    <property type="match status" value="1"/>
</dbReference>
<dbReference type="GO" id="GO:0005829">
    <property type="term" value="C:cytosol"/>
    <property type="evidence" value="ECO:0007669"/>
    <property type="project" value="TreeGrafter"/>
</dbReference>
<evidence type="ECO:0000256" key="5">
    <source>
        <dbReference type="ARBA" id="ARBA00024335"/>
    </source>
</evidence>
<dbReference type="STRING" id="1231623.Tasa_060_002"/>
<comment type="subcellular location">
    <subcellularLocation>
        <location evidence="1">Cytoplasm</location>
    </subcellularLocation>
</comment>
<dbReference type="RefSeq" id="WP_048851311.1">
    <property type="nucleotide sequence ID" value="NZ_BALE01000060.1"/>
</dbReference>
<dbReference type="AlphaFoldDB" id="A0A0D6MQX2"/>
<evidence type="ECO:0000256" key="6">
    <source>
        <dbReference type="ARBA" id="ARBA00040494"/>
    </source>
</evidence>
<evidence type="ECO:0000256" key="3">
    <source>
        <dbReference type="ARBA" id="ARBA00022490"/>
    </source>
</evidence>
<evidence type="ECO:0000256" key="1">
    <source>
        <dbReference type="ARBA" id="ARBA00004496"/>
    </source>
</evidence>
<organism evidence="7 8">
    <name type="scientific">Tanticharoenia sakaeratensis NBRC 103193</name>
    <dbReference type="NCBI Taxonomy" id="1231623"/>
    <lineage>
        <taxon>Bacteria</taxon>
        <taxon>Pseudomonadati</taxon>
        <taxon>Pseudomonadota</taxon>
        <taxon>Alphaproteobacteria</taxon>
        <taxon>Acetobacterales</taxon>
        <taxon>Acetobacteraceae</taxon>
        <taxon>Tanticharoenia</taxon>
    </lineage>
</organism>